<gene>
    <name evidence="2" type="ORF">FCL54_17930</name>
</gene>
<dbReference type="Proteomes" id="UP000308230">
    <property type="component" value="Unassembled WGS sequence"/>
</dbReference>
<dbReference type="InterPro" id="IPR048427">
    <property type="entry name" value="YpoC"/>
</dbReference>
<organism evidence="2 3">
    <name type="scientific">Exobacillus caeni</name>
    <dbReference type="NCBI Taxonomy" id="2574798"/>
    <lineage>
        <taxon>Bacteria</taxon>
        <taxon>Bacillati</taxon>
        <taxon>Bacillota</taxon>
        <taxon>Bacilli</taxon>
        <taxon>Bacillales</taxon>
        <taxon>Guptibacillaceae</taxon>
        <taxon>Exobacillus</taxon>
    </lineage>
</organism>
<dbReference type="EMBL" id="SWLG01000015">
    <property type="protein sequence ID" value="TLS35877.1"/>
    <property type="molecule type" value="Genomic_DNA"/>
</dbReference>
<accession>A0A5R9EXQ1</accession>
<sequence>MEGKVTLNIPIHWQQRPFFHGTKLTCRVGEEERIPFYHEICLENGLQYGFPWNDEESINKFFLQWNNAEKEISSCFKKRDRKNAGPLMVNQIGYFIEALFWGNGKPVRNLIALKQELANLEIKPVNLEERLEYLIDQPDLYISFVQLKELASEYKKKILKHYALQKTNKK</sequence>
<dbReference type="Pfam" id="PF21747">
    <property type="entry name" value="YpoC"/>
    <property type="match status" value="1"/>
</dbReference>
<dbReference type="RefSeq" id="WP_138128313.1">
    <property type="nucleotide sequence ID" value="NZ_SWLG01000015.1"/>
</dbReference>
<protein>
    <recommendedName>
        <fullName evidence="1">YpoC-like domain-containing protein</fullName>
    </recommendedName>
</protein>
<evidence type="ECO:0000313" key="3">
    <source>
        <dbReference type="Proteomes" id="UP000308230"/>
    </source>
</evidence>
<reference evidence="2 3" key="1">
    <citation type="submission" date="2019-04" db="EMBL/GenBank/DDBJ databases">
        <title>Bacillus caeni sp. nov., a bacterium isolated from mangrove sediment.</title>
        <authorList>
            <person name="Huang H."/>
            <person name="Mo K."/>
            <person name="Hu Y."/>
        </authorList>
    </citation>
    <scope>NUCLEOTIDE SEQUENCE [LARGE SCALE GENOMIC DNA]</scope>
    <source>
        <strain evidence="2 3">HB172195</strain>
    </source>
</reference>
<dbReference type="OrthoDB" id="2360594at2"/>
<feature type="domain" description="YpoC-like" evidence="1">
    <location>
        <begin position="55"/>
        <end position="166"/>
    </location>
</feature>
<comment type="caution">
    <text evidence="2">The sequence shown here is derived from an EMBL/GenBank/DDBJ whole genome shotgun (WGS) entry which is preliminary data.</text>
</comment>
<proteinExistence type="predicted"/>
<evidence type="ECO:0000259" key="1">
    <source>
        <dbReference type="Pfam" id="PF21747"/>
    </source>
</evidence>
<dbReference type="AlphaFoldDB" id="A0A5R9EXQ1"/>
<name>A0A5R9EXQ1_9BACL</name>
<keyword evidence="3" id="KW-1185">Reference proteome</keyword>
<evidence type="ECO:0000313" key="2">
    <source>
        <dbReference type="EMBL" id="TLS35877.1"/>
    </source>
</evidence>